<accession>A0A5J5C2V0</accession>
<reference evidence="5 6" key="1">
    <citation type="submission" date="2019-09" db="EMBL/GenBank/DDBJ databases">
        <title>A chromosome-level genome assembly of the Chinese tupelo Nyssa sinensis.</title>
        <authorList>
            <person name="Yang X."/>
            <person name="Kang M."/>
            <person name="Yang Y."/>
            <person name="Xiong H."/>
            <person name="Wang M."/>
            <person name="Zhang Z."/>
            <person name="Wang Z."/>
            <person name="Wu H."/>
            <person name="Ma T."/>
            <person name="Liu J."/>
            <person name="Xi Z."/>
        </authorList>
    </citation>
    <scope>NUCLEOTIDE SEQUENCE [LARGE SCALE GENOMIC DNA]</scope>
    <source>
        <strain evidence="5">J267</strain>
        <tissue evidence="5">Leaf</tissue>
    </source>
</reference>
<dbReference type="PANTHER" id="PTHR10353">
    <property type="entry name" value="GLYCOSYL HYDROLASE"/>
    <property type="match status" value="1"/>
</dbReference>
<dbReference type="Gene3D" id="3.20.20.80">
    <property type="entry name" value="Glycosidases"/>
    <property type="match status" value="2"/>
</dbReference>
<comment type="similarity">
    <text evidence="1 4">Belongs to the glycosyl hydrolase 1 family.</text>
</comment>
<keyword evidence="2" id="KW-0378">Hydrolase</keyword>
<keyword evidence="3" id="KW-0326">Glycosidase</keyword>
<organism evidence="5 6">
    <name type="scientific">Nyssa sinensis</name>
    <dbReference type="NCBI Taxonomy" id="561372"/>
    <lineage>
        <taxon>Eukaryota</taxon>
        <taxon>Viridiplantae</taxon>
        <taxon>Streptophyta</taxon>
        <taxon>Embryophyta</taxon>
        <taxon>Tracheophyta</taxon>
        <taxon>Spermatophyta</taxon>
        <taxon>Magnoliopsida</taxon>
        <taxon>eudicotyledons</taxon>
        <taxon>Gunneridae</taxon>
        <taxon>Pentapetalae</taxon>
        <taxon>asterids</taxon>
        <taxon>Cornales</taxon>
        <taxon>Nyssaceae</taxon>
        <taxon>Nyssa</taxon>
    </lineage>
</organism>
<dbReference type="AlphaFoldDB" id="A0A5J5C2V0"/>
<name>A0A5J5C2V0_9ASTE</name>
<evidence type="ECO:0000256" key="2">
    <source>
        <dbReference type="ARBA" id="ARBA00022801"/>
    </source>
</evidence>
<evidence type="ECO:0000256" key="3">
    <source>
        <dbReference type="ARBA" id="ARBA00023295"/>
    </source>
</evidence>
<dbReference type="SUPFAM" id="SSF51445">
    <property type="entry name" value="(Trans)glycosidases"/>
    <property type="match status" value="1"/>
</dbReference>
<dbReference type="PRINTS" id="PR00131">
    <property type="entry name" value="GLHYDRLASE1"/>
</dbReference>
<dbReference type="EMBL" id="CM018031">
    <property type="protein sequence ID" value="KAA8549628.1"/>
    <property type="molecule type" value="Genomic_DNA"/>
</dbReference>
<dbReference type="GO" id="GO:0008422">
    <property type="term" value="F:beta-glucosidase activity"/>
    <property type="evidence" value="ECO:0007669"/>
    <property type="project" value="TreeGrafter"/>
</dbReference>
<evidence type="ECO:0000256" key="1">
    <source>
        <dbReference type="ARBA" id="ARBA00010838"/>
    </source>
</evidence>
<proteinExistence type="inferred from homology"/>
<evidence type="ECO:0000313" key="5">
    <source>
        <dbReference type="EMBL" id="KAA8549628.1"/>
    </source>
</evidence>
<dbReference type="PANTHER" id="PTHR10353:SF137">
    <property type="entry name" value="MYROSINASE 3-RELATED"/>
    <property type="match status" value="1"/>
</dbReference>
<dbReference type="GO" id="GO:0005975">
    <property type="term" value="P:carbohydrate metabolic process"/>
    <property type="evidence" value="ECO:0007669"/>
    <property type="project" value="InterPro"/>
</dbReference>
<dbReference type="InterPro" id="IPR001360">
    <property type="entry name" value="Glyco_hydro_1"/>
</dbReference>
<dbReference type="Pfam" id="PF00232">
    <property type="entry name" value="Glyco_hydro_1"/>
    <property type="match status" value="2"/>
</dbReference>
<evidence type="ECO:0000313" key="6">
    <source>
        <dbReference type="Proteomes" id="UP000325577"/>
    </source>
</evidence>
<keyword evidence="6" id="KW-1185">Reference proteome</keyword>
<evidence type="ECO:0000256" key="4">
    <source>
        <dbReference type="RuleBase" id="RU003690"/>
    </source>
</evidence>
<sequence>MAVELYRQKYQACQKGKIGITLVSTWMVPYSKKDSDAAQRALDFTLGWFMDPLTNADDSSKPKSGNLSYTTDSQIKLSTERDGVPIGPKAASDWLYKMGLMTENNAALTLSEARIDDMRIEYHRDHLSFLRQAIEDGVNVKGYFAWSFLDNFEWSEAYNVRFGMIHVDYKNGLARYPKDSAIWFMNFLNKD</sequence>
<dbReference type="Proteomes" id="UP000325577">
    <property type="component" value="Linkage Group LG0"/>
</dbReference>
<gene>
    <name evidence="5" type="ORF">F0562_001354</name>
</gene>
<protein>
    <recommendedName>
        <fullName evidence="7">Beta-glucosidase</fullName>
    </recommendedName>
</protein>
<dbReference type="OrthoDB" id="65569at2759"/>
<evidence type="ECO:0008006" key="7">
    <source>
        <dbReference type="Google" id="ProtNLM"/>
    </source>
</evidence>
<dbReference type="InterPro" id="IPR017853">
    <property type="entry name" value="GH"/>
</dbReference>